<evidence type="ECO:0000313" key="9">
    <source>
        <dbReference type="Proteomes" id="UP000240509"/>
    </source>
</evidence>
<sequence length="193" mass="22282">MLTMNDIIREGHPTLRQKAEPVDMPPSRKEQEELEEMMGFLRNSQDPDIAEEFSLRPGVGLAAPQINISKRMIVVRTMEDEGETEEYAFFNPKIVSHSQETTYLESGEGCLSVDRTVEGIVPRYSRIKIEAFNIAGEKVKYRFRGYKAIVFQHEIDHLDGIMFYDRIEGLHDKFKRPVPSKSVVIRSENETFI</sequence>
<dbReference type="PANTHER" id="PTHR10458:SF8">
    <property type="entry name" value="PEPTIDE DEFORMYLASE 2"/>
    <property type="match status" value="1"/>
</dbReference>
<comment type="caution">
    <text evidence="8">The sequence shown here is derived from an EMBL/GenBank/DDBJ whole genome shotgun (WGS) entry which is preliminary data.</text>
</comment>
<dbReference type="FunFam" id="3.90.45.10:FF:000002">
    <property type="entry name" value="Peptide deformylase"/>
    <property type="match status" value="1"/>
</dbReference>
<dbReference type="NCBIfam" id="TIGR00079">
    <property type="entry name" value="pept_deformyl"/>
    <property type="match status" value="1"/>
</dbReference>
<dbReference type="InterPro" id="IPR036821">
    <property type="entry name" value="Peptide_deformylase_sf"/>
</dbReference>
<evidence type="ECO:0000256" key="7">
    <source>
        <dbReference type="SAM" id="MobiDB-lite"/>
    </source>
</evidence>
<evidence type="ECO:0000256" key="1">
    <source>
        <dbReference type="ARBA" id="ARBA00010759"/>
    </source>
</evidence>
<dbReference type="RefSeq" id="WP_107586256.1">
    <property type="nucleotide sequence ID" value="NZ_PZJJ01000047.1"/>
</dbReference>
<comment type="cofactor">
    <cofactor evidence="6">
        <name>Fe(2+)</name>
        <dbReference type="ChEBI" id="CHEBI:29033"/>
    </cofactor>
    <text evidence="6">Binds 1 Fe(2+) ion.</text>
</comment>
<dbReference type="Gene3D" id="3.90.45.10">
    <property type="entry name" value="Peptide deformylase"/>
    <property type="match status" value="1"/>
</dbReference>
<dbReference type="PIRSF" id="PIRSF004749">
    <property type="entry name" value="Pep_def"/>
    <property type="match status" value="1"/>
</dbReference>
<feature type="binding site" evidence="6">
    <location>
        <position position="110"/>
    </location>
    <ligand>
        <name>Fe cation</name>
        <dbReference type="ChEBI" id="CHEBI:24875"/>
    </ligand>
</feature>
<comment type="function">
    <text evidence="6">Removes the formyl group from the N-terminal Met of newly synthesized proteins. Requires at least a dipeptide for an efficient rate of reaction. N-terminal L-methionine is a prerequisite for activity but the enzyme has broad specificity at other positions.</text>
</comment>
<dbReference type="GO" id="GO:0046872">
    <property type="term" value="F:metal ion binding"/>
    <property type="evidence" value="ECO:0007669"/>
    <property type="project" value="UniProtKB-KW"/>
</dbReference>
<proteinExistence type="inferred from homology"/>
<dbReference type="EMBL" id="PZJJ01000047">
    <property type="protein sequence ID" value="PTL37494.1"/>
    <property type="molecule type" value="Genomic_DNA"/>
</dbReference>
<dbReference type="Pfam" id="PF01327">
    <property type="entry name" value="Pep_deformylase"/>
    <property type="match status" value="1"/>
</dbReference>
<dbReference type="SUPFAM" id="SSF56420">
    <property type="entry name" value="Peptide deformylase"/>
    <property type="match status" value="1"/>
</dbReference>
<protein>
    <recommendedName>
        <fullName evidence="6">Peptide deformylase</fullName>
        <shortName evidence="6">PDF</shortName>
        <ecNumber evidence="6">3.5.1.88</ecNumber>
    </recommendedName>
    <alternativeName>
        <fullName evidence="6">Polypeptide deformylase</fullName>
    </alternativeName>
</protein>
<feature type="binding site" evidence="6">
    <location>
        <position position="157"/>
    </location>
    <ligand>
        <name>Fe cation</name>
        <dbReference type="ChEBI" id="CHEBI:24875"/>
    </ligand>
</feature>
<feature type="binding site" evidence="6">
    <location>
        <position position="153"/>
    </location>
    <ligand>
        <name>Fe cation</name>
        <dbReference type="ChEBI" id="CHEBI:24875"/>
    </ligand>
</feature>
<comment type="similarity">
    <text evidence="1 6">Belongs to the polypeptide deformylase family.</text>
</comment>
<dbReference type="EC" id="3.5.1.88" evidence="6"/>
<evidence type="ECO:0000256" key="4">
    <source>
        <dbReference type="ARBA" id="ARBA00022917"/>
    </source>
</evidence>
<dbReference type="InterPro" id="IPR023635">
    <property type="entry name" value="Peptide_deformylase"/>
</dbReference>
<dbReference type="AlphaFoldDB" id="A0A2T4U281"/>
<name>A0A2T4U281_9BACI</name>
<feature type="region of interest" description="Disordered" evidence="7">
    <location>
        <begin position="1"/>
        <end position="28"/>
    </location>
</feature>
<dbReference type="GO" id="GO:0042586">
    <property type="term" value="F:peptide deformylase activity"/>
    <property type="evidence" value="ECO:0007669"/>
    <property type="project" value="UniProtKB-UniRule"/>
</dbReference>
<feature type="active site" evidence="6">
    <location>
        <position position="154"/>
    </location>
</feature>
<dbReference type="PANTHER" id="PTHR10458">
    <property type="entry name" value="PEPTIDE DEFORMYLASE"/>
    <property type="match status" value="1"/>
</dbReference>
<organism evidence="8 9">
    <name type="scientific">Alkalicoccus saliphilus</name>
    <dbReference type="NCBI Taxonomy" id="200989"/>
    <lineage>
        <taxon>Bacteria</taxon>
        <taxon>Bacillati</taxon>
        <taxon>Bacillota</taxon>
        <taxon>Bacilli</taxon>
        <taxon>Bacillales</taxon>
        <taxon>Bacillaceae</taxon>
        <taxon>Alkalicoccus</taxon>
    </lineage>
</organism>
<dbReference type="PRINTS" id="PR01576">
    <property type="entry name" value="PDEFORMYLASE"/>
</dbReference>
<keyword evidence="4 6" id="KW-0648">Protein biosynthesis</keyword>
<gene>
    <name evidence="6" type="primary">def</name>
    <name evidence="8" type="ORF">C6Y45_16150</name>
</gene>
<evidence type="ECO:0000256" key="6">
    <source>
        <dbReference type="HAMAP-Rule" id="MF_00163"/>
    </source>
</evidence>
<keyword evidence="2 6" id="KW-0479">Metal-binding</keyword>
<dbReference type="Proteomes" id="UP000240509">
    <property type="component" value="Unassembled WGS sequence"/>
</dbReference>
<feature type="compositionally biased region" description="Basic and acidic residues" evidence="7">
    <location>
        <begin position="7"/>
        <end position="28"/>
    </location>
</feature>
<dbReference type="HAMAP" id="MF_00163">
    <property type="entry name" value="Pep_deformylase"/>
    <property type="match status" value="1"/>
</dbReference>
<keyword evidence="3 6" id="KW-0378">Hydrolase</keyword>
<dbReference type="GO" id="GO:0006412">
    <property type="term" value="P:translation"/>
    <property type="evidence" value="ECO:0007669"/>
    <property type="project" value="UniProtKB-UniRule"/>
</dbReference>
<reference evidence="8 9" key="1">
    <citation type="submission" date="2018-03" db="EMBL/GenBank/DDBJ databases">
        <title>Alkalicoccus saliphilus sp. nov., isolated from a mineral pool.</title>
        <authorList>
            <person name="Zhao B."/>
        </authorList>
    </citation>
    <scope>NUCLEOTIDE SEQUENCE [LARGE SCALE GENOMIC DNA]</scope>
    <source>
        <strain evidence="8 9">6AG</strain>
    </source>
</reference>
<evidence type="ECO:0000256" key="5">
    <source>
        <dbReference type="ARBA" id="ARBA00023004"/>
    </source>
</evidence>
<keyword evidence="5 6" id="KW-0408">Iron</keyword>
<keyword evidence="9" id="KW-1185">Reference proteome</keyword>
<evidence type="ECO:0000313" key="8">
    <source>
        <dbReference type="EMBL" id="PTL37494.1"/>
    </source>
</evidence>
<evidence type="ECO:0000256" key="3">
    <source>
        <dbReference type="ARBA" id="ARBA00022801"/>
    </source>
</evidence>
<evidence type="ECO:0000256" key="2">
    <source>
        <dbReference type="ARBA" id="ARBA00022723"/>
    </source>
</evidence>
<accession>A0A2T4U281</accession>
<dbReference type="CDD" id="cd00487">
    <property type="entry name" value="Pep_deformylase"/>
    <property type="match status" value="1"/>
</dbReference>
<dbReference type="OrthoDB" id="9784988at2"/>
<comment type="catalytic activity">
    <reaction evidence="6">
        <text>N-terminal N-formyl-L-methionyl-[peptide] + H2O = N-terminal L-methionyl-[peptide] + formate</text>
        <dbReference type="Rhea" id="RHEA:24420"/>
        <dbReference type="Rhea" id="RHEA-COMP:10639"/>
        <dbReference type="Rhea" id="RHEA-COMP:10640"/>
        <dbReference type="ChEBI" id="CHEBI:15377"/>
        <dbReference type="ChEBI" id="CHEBI:15740"/>
        <dbReference type="ChEBI" id="CHEBI:49298"/>
        <dbReference type="ChEBI" id="CHEBI:64731"/>
        <dbReference type="EC" id="3.5.1.88"/>
    </reaction>
</comment>